<dbReference type="GO" id="GO:0006457">
    <property type="term" value="P:protein folding"/>
    <property type="evidence" value="ECO:0007669"/>
    <property type="project" value="TreeGrafter"/>
</dbReference>
<keyword evidence="7" id="KW-1185">Reference proteome</keyword>
<evidence type="ECO:0000313" key="4">
    <source>
        <dbReference type="EMBL" id="SBT36289.1"/>
    </source>
</evidence>
<reference evidence="6 7" key="2">
    <citation type="submission" date="2016-05" db="EMBL/GenBank/DDBJ databases">
        <authorList>
            <person name="Naeem Raeece"/>
        </authorList>
    </citation>
    <scope>NUCLEOTIDE SEQUENCE [LARGE SCALE GENOMIC DNA]</scope>
</reference>
<reference evidence="4" key="1">
    <citation type="submission" date="2016-05" db="EMBL/GenBank/DDBJ databases">
        <authorList>
            <person name="Lavstsen T."/>
            <person name="Jespersen J.S."/>
        </authorList>
    </citation>
    <scope>NUCLEOTIDE SEQUENCE [LARGE SCALE GENOMIC DNA]</scope>
</reference>
<dbReference type="Proteomes" id="UP000078550">
    <property type="component" value="Unassembled WGS sequence"/>
</dbReference>
<dbReference type="InterPro" id="IPR051498">
    <property type="entry name" value="Phosducin-like_chap/apop_reg"/>
</dbReference>
<dbReference type="Pfam" id="PF02114">
    <property type="entry name" value="Phosducin"/>
    <property type="match status" value="1"/>
</dbReference>
<dbReference type="PANTHER" id="PTHR45809:SF3">
    <property type="entry name" value="VIRAL IAP-ASSOCIATED FACTOR HOMOLOG"/>
    <property type="match status" value="1"/>
</dbReference>
<dbReference type="PANTHER" id="PTHR45809">
    <property type="entry name" value="VIRAL IAP-ASSOCIATED FACTOR HOMOLOG"/>
    <property type="match status" value="1"/>
</dbReference>
<evidence type="ECO:0000313" key="7">
    <source>
        <dbReference type="Proteomes" id="UP000078555"/>
    </source>
</evidence>
<dbReference type="EMBL" id="FLRE01000123">
    <property type="protein sequence ID" value="SBT36712.1"/>
    <property type="molecule type" value="Genomic_DNA"/>
</dbReference>
<proteinExistence type="inferred from homology"/>
<evidence type="ECO:0000313" key="5">
    <source>
        <dbReference type="EMBL" id="SBT36712.1"/>
    </source>
</evidence>
<organism evidence="4 7">
    <name type="scientific">Plasmodium ovale wallikeri</name>
    <dbReference type="NCBI Taxonomy" id="864142"/>
    <lineage>
        <taxon>Eukaryota</taxon>
        <taxon>Sar</taxon>
        <taxon>Alveolata</taxon>
        <taxon>Apicomplexa</taxon>
        <taxon>Aconoidasida</taxon>
        <taxon>Haemosporida</taxon>
        <taxon>Plasmodiidae</taxon>
        <taxon>Plasmodium</taxon>
        <taxon>Plasmodium (Plasmodium)</taxon>
    </lineage>
</organism>
<evidence type="ECO:0000259" key="3">
    <source>
        <dbReference type="Pfam" id="PF02114"/>
    </source>
</evidence>
<gene>
    <name evidence="4" type="ORF">POVWA1_031800</name>
    <name evidence="5" type="ORF">POVWA2_031520</name>
</gene>
<dbReference type="SUPFAM" id="SSF52833">
    <property type="entry name" value="Thioredoxin-like"/>
    <property type="match status" value="1"/>
</dbReference>
<evidence type="ECO:0000256" key="2">
    <source>
        <dbReference type="SAM" id="MobiDB-lite"/>
    </source>
</evidence>
<feature type="region of interest" description="Disordered" evidence="2">
    <location>
        <begin position="308"/>
        <end position="372"/>
    </location>
</feature>
<feature type="compositionally biased region" description="Basic and acidic residues" evidence="2">
    <location>
        <begin position="362"/>
        <end position="372"/>
    </location>
</feature>
<name>A0A1A8YXI7_PLAOA</name>
<dbReference type="GO" id="GO:0005737">
    <property type="term" value="C:cytoplasm"/>
    <property type="evidence" value="ECO:0007669"/>
    <property type="project" value="TreeGrafter"/>
</dbReference>
<dbReference type="EMBL" id="FLRD01000092">
    <property type="protein sequence ID" value="SBT36289.1"/>
    <property type="molecule type" value="Genomic_DNA"/>
</dbReference>
<dbReference type="AlphaFoldDB" id="A0A1A8YXI7"/>
<evidence type="ECO:0000256" key="1">
    <source>
        <dbReference type="ARBA" id="ARBA00009686"/>
    </source>
</evidence>
<dbReference type="InterPro" id="IPR024253">
    <property type="entry name" value="Phosducin_thioredoxin-like_dom"/>
</dbReference>
<dbReference type="Proteomes" id="UP000078555">
    <property type="component" value="Unassembled WGS sequence"/>
</dbReference>
<evidence type="ECO:0000313" key="6">
    <source>
        <dbReference type="Proteomes" id="UP000078550"/>
    </source>
</evidence>
<protein>
    <submittedName>
        <fullName evidence="4">Phosducin-like protein, putative (PhLP3)</fullName>
    </submittedName>
</protein>
<comment type="similarity">
    <text evidence="1">Belongs to the phosducin family.</text>
</comment>
<sequence length="372" mass="42914">MFNHPVIVIHMSTTNPTRETTEWDDLQRKYGNLPPLEKEIKEEEIYLKHIDKLENENFLKKKKLSELTILEEDCVDDDYAKIIEQYRNNRINELNLNRSSDIYGEVYLISKDNFVTEINEASKRNPLQDYVRRSFDSTIDDDGEKLNDNSGIASILQKKRFEKGTYVVIHLFSDNIPACTILNSILTKLASKYKYIKFTKGVYSNIVENYPESKVPTILIYYNGSCLHQIANFLTKIKGGINNLTAKSVEKIFKKYGILKRDNYTQMEDNEINETSEISEISEMGEKSHTYYCTDGEGDDSHYDQKKKNVRAQKQYSSFHPFGSTHKRNGSGDTSDSGESDDSADFSPREGWTSSKGYASSRFDRKVTRGFL</sequence>
<feature type="domain" description="Phosducin" evidence="3">
    <location>
        <begin position="161"/>
        <end position="273"/>
    </location>
</feature>
<dbReference type="InterPro" id="IPR036249">
    <property type="entry name" value="Thioredoxin-like_sf"/>
</dbReference>
<accession>A0A1A8YXI7</accession>
<dbReference type="Gene3D" id="3.40.30.10">
    <property type="entry name" value="Glutaredoxin"/>
    <property type="match status" value="1"/>
</dbReference>